<name>C1D2T7_DEIDV</name>
<evidence type="ECO:0008006" key="4">
    <source>
        <dbReference type="Google" id="ProtNLM"/>
    </source>
</evidence>
<feature type="chain" id="PRO_5002905924" description="DUF4198 domain-containing protein" evidence="1">
    <location>
        <begin position="20"/>
        <end position="256"/>
    </location>
</feature>
<protein>
    <recommendedName>
        <fullName evidence="4">DUF4198 domain-containing protein</fullName>
    </recommendedName>
</protein>
<dbReference type="Gene3D" id="2.60.40.2100">
    <property type="match status" value="1"/>
</dbReference>
<accession>C1D2T7</accession>
<feature type="signal peptide" evidence="1">
    <location>
        <begin position="1"/>
        <end position="19"/>
    </location>
</feature>
<geneLocation type="plasmid" evidence="3">
    <name>pDeide2</name>
</geneLocation>
<keyword evidence="2" id="KW-0614">Plasmid</keyword>
<keyword evidence="1" id="KW-0732">Signal</keyword>
<dbReference type="KEGG" id="ddr:Deide_2p00660"/>
<proteinExistence type="predicted"/>
<evidence type="ECO:0000313" key="2">
    <source>
        <dbReference type="EMBL" id="ACO47726.1"/>
    </source>
</evidence>
<organism evidence="2 3">
    <name type="scientific">Deinococcus deserti (strain DSM 17065 / CIP 109153 / LMG 22923 / VCD115)</name>
    <dbReference type="NCBI Taxonomy" id="546414"/>
    <lineage>
        <taxon>Bacteria</taxon>
        <taxon>Thermotogati</taxon>
        <taxon>Deinococcota</taxon>
        <taxon>Deinococci</taxon>
        <taxon>Deinococcales</taxon>
        <taxon>Deinococcaceae</taxon>
        <taxon>Deinococcus</taxon>
    </lineage>
</organism>
<dbReference type="RefSeq" id="WP_012695199.1">
    <property type="nucleotide sequence ID" value="NC_012529.1"/>
</dbReference>
<reference evidence="2 3" key="1">
    <citation type="journal article" date="2009" name="PLoS Genet.">
        <title>Alliance of proteomics and genomics to unravel the specificities of Sahara bacterium Deinococcus deserti.</title>
        <authorList>
            <person name="de Groot A."/>
            <person name="Dulermo R."/>
            <person name="Ortet P."/>
            <person name="Blanchard L."/>
            <person name="Guerin P."/>
            <person name="Fernandez B."/>
            <person name="Vacherie B."/>
            <person name="Dossat C."/>
            <person name="Jolivet E."/>
            <person name="Siguier P."/>
            <person name="Chandler M."/>
            <person name="Barakat M."/>
            <person name="Dedieu A."/>
            <person name="Barbe V."/>
            <person name="Heulin T."/>
            <person name="Sommer S."/>
            <person name="Achouak W."/>
            <person name="Armengaud J."/>
        </authorList>
    </citation>
    <scope>NUCLEOTIDE SEQUENCE [LARGE SCALE GENOMIC DNA]</scope>
    <source>
        <strain evidence="3">DSM 17065 / CIP 109153 / LMG 22923 / VCD115</strain>
        <plasmid evidence="3">pDeide2</plasmid>
    </source>
</reference>
<evidence type="ECO:0000313" key="3">
    <source>
        <dbReference type="Proteomes" id="UP000002208"/>
    </source>
</evidence>
<dbReference type="HOGENOM" id="CLU_091272_0_0_0"/>
<dbReference type="OrthoDB" id="1119204at2"/>
<dbReference type="AlphaFoldDB" id="C1D2T7"/>
<sequence>MKKILPAFATLVLSATAHAGVTVDGALTHHVQLAPGGVYKGTLTLSNPDDTPEQATISLSDYRFQADGTNSFDPAGTLERSNAKWIMLDKQVVTLPAKSKLVVNYTLTAPMNVSGTFWSAIHVTPELPPVTSTTLGVRNRIGYMVQVVTDLPRGEPRVRFSNPQLLRNPEGKFNFSVDTHGEGERWIIRKVTLEAFDASGKLAATVTSRNRRLYPGTSLRDTFALDLPNGKYTLVVVADDEAQEHAFGARYQIEVK</sequence>
<dbReference type="Proteomes" id="UP000002208">
    <property type="component" value="Plasmid 2"/>
</dbReference>
<keyword evidence="3" id="KW-1185">Reference proteome</keyword>
<evidence type="ECO:0000256" key="1">
    <source>
        <dbReference type="SAM" id="SignalP"/>
    </source>
</evidence>
<gene>
    <name evidence="2" type="ordered locus">Deide_2p00660</name>
</gene>
<dbReference type="EMBL" id="CP001116">
    <property type="protein sequence ID" value="ACO47726.1"/>
    <property type="molecule type" value="Genomic_DNA"/>
</dbReference>